<dbReference type="HOGENOM" id="CLU_1269968_0_0_2"/>
<name>A0A0D5C0Q7_9ARCH</name>
<reference evidence="3" key="1">
    <citation type="submission" date="2015-03" db="EMBL/GenBank/DDBJ databases">
        <title>Characterization of two novel Thaumarchaeota isolated from the Northern Adriatic Sea.</title>
        <authorList>
            <person name="Bayer B."/>
            <person name="Vojvoda J."/>
            <person name="Offre P."/>
            <person name="Srivastava A."/>
            <person name="Elisabeth N."/>
            <person name="Garcia J.A.L."/>
            <person name="Schleper C."/>
            <person name="Herndl G.J."/>
        </authorList>
    </citation>
    <scope>NUCLEOTIDE SEQUENCE [LARGE SCALE GENOMIC DNA]</scope>
    <source>
        <strain evidence="3">NF5</strain>
    </source>
</reference>
<reference evidence="2 3" key="2">
    <citation type="journal article" date="2016" name="ISME J.">
        <title>Physiological and genomic characterization of two novel marine thaumarchaeal strains indicates niche differentiation.</title>
        <authorList>
            <person name="Bayer B."/>
            <person name="Vojvoda J."/>
            <person name="Offre P."/>
            <person name="Alves R.J."/>
            <person name="Elisabeth N.H."/>
            <person name="Garcia J.A."/>
            <person name="Volland J.M."/>
            <person name="Srivastava A."/>
            <person name="Schleper C."/>
            <person name="Herndl G.J."/>
        </authorList>
    </citation>
    <scope>NUCLEOTIDE SEQUENCE [LARGE SCALE GENOMIC DNA]</scope>
    <source>
        <strain evidence="2 3">NF5</strain>
    </source>
</reference>
<dbReference type="KEGG" id="nin:NADRNF5_0206"/>
<evidence type="ECO:0000256" key="1">
    <source>
        <dbReference type="SAM" id="Phobius"/>
    </source>
</evidence>
<dbReference type="GeneID" id="24819458"/>
<keyword evidence="1" id="KW-0472">Membrane</keyword>
<evidence type="ECO:0000313" key="2">
    <source>
        <dbReference type="EMBL" id="AJW69905.1"/>
    </source>
</evidence>
<keyword evidence="3" id="KW-1185">Reference proteome</keyword>
<accession>A0A0D5C0Q7</accession>
<keyword evidence="1" id="KW-0812">Transmembrane</keyword>
<organism evidence="2 3">
    <name type="scientific">Nitrosopumilus adriaticus</name>
    <dbReference type="NCBI Taxonomy" id="1580092"/>
    <lineage>
        <taxon>Archaea</taxon>
        <taxon>Nitrososphaerota</taxon>
        <taxon>Nitrososphaeria</taxon>
        <taxon>Nitrosopumilales</taxon>
        <taxon>Nitrosopumilaceae</taxon>
        <taxon>Nitrosopumilus</taxon>
    </lineage>
</organism>
<dbReference type="Proteomes" id="UP000032408">
    <property type="component" value="Chromosome"/>
</dbReference>
<proteinExistence type="predicted"/>
<dbReference type="EMBL" id="CP011070">
    <property type="protein sequence ID" value="AJW69905.1"/>
    <property type="molecule type" value="Genomic_DNA"/>
</dbReference>
<dbReference type="AlphaFoldDB" id="A0A0D5C0Q7"/>
<dbReference type="RefSeq" id="WP_048114802.1">
    <property type="nucleotide sequence ID" value="NZ_CP011070.1"/>
</dbReference>
<evidence type="ECO:0000313" key="3">
    <source>
        <dbReference type="Proteomes" id="UP000032408"/>
    </source>
</evidence>
<feature type="transmembrane region" description="Helical" evidence="1">
    <location>
        <begin position="9"/>
        <end position="28"/>
    </location>
</feature>
<dbReference type="STRING" id="1580092.NADRNF5_0206"/>
<protein>
    <submittedName>
        <fullName evidence="2">Uncharacterized protein</fullName>
    </submittedName>
</protein>
<keyword evidence="1" id="KW-1133">Transmembrane helix</keyword>
<dbReference type="OrthoDB" id="12228at2157"/>
<gene>
    <name evidence="2" type="ORF">NADRNF5_0206</name>
</gene>
<sequence>MELNTERRLVRCALIVSIICGVSWMAMWDLSNLADSQNNVILGTQIAVSGFGEITLFDPQKVDLFSVNVYQDSQLGFQISKPNDIWEIHSVLDDLNSDELVSLKTKGFLDGVYVEQNHDRRFMVTVFDIRQENFSLHAYIDNQIALMESKNAIIPFEQVSPQNDWALFAVEVSDRTNQYGEQMLFLKDNRLYMLQYSGTSPQSLDSDQKDDFKQIMDSFEVI</sequence>